<name>A0ABN6D965_9BURK</name>
<dbReference type="RefSeq" id="WP_223904512.1">
    <property type="nucleotide sequence ID" value="NZ_AP024238.1"/>
</dbReference>
<evidence type="ECO:0000313" key="18">
    <source>
        <dbReference type="EMBL" id="BCO28569.1"/>
    </source>
</evidence>
<keyword evidence="11 17" id="KW-0812">Transmembrane</keyword>
<keyword evidence="16 17" id="KW-0472">Membrane</keyword>
<gene>
    <name evidence="18" type="ORF">MIZ03_3478</name>
</gene>
<dbReference type="Gene3D" id="1.20.1300.10">
    <property type="entry name" value="Fumarate reductase/succinate dehydrogenase, transmembrane subunit"/>
    <property type="match status" value="1"/>
</dbReference>
<keyword evidence="9" id="KW-0816">Tricarboxylic acid cycle</keyword>
<accession>A0ABN6D965</accession>
<dbReference type="InterPro" id="IPR000701">
    <property type="entry name" value="SuccDH_FuR_B_TM-su"/>
</dbReference>
<evidence type="ECO:0000256" key="2">
    <source>
        <dbReference type="ARBA" id="ARBA00004050"/>
    </source>
</evidence>
<dbReference type="InterPro" id="IPR014312">
    <property type="entry name" value="Succ_DH_anchor"/>
</dbReference>
<comment type="function">
    <text evidence="2">Membrane-anchoring subunit of succinate dehydrogenase (SDH).</text>
</comment>
<evidence type="ECO:0000256" key="4">
    <source>
        <dbReference type="ARBA" id="ARBA00005163"/>
    </source>
</evidence>
<dbReference type="CDD" id="cd03494">
    <property type="entry name" value="SQR_TypeC_SdhD"/>
    <property type="match status" value="1"/>
</dbReference>
<keyword evidence="13" id="KW-0249">Electron transport</keyword>
<dbReference type="Pfam" id="PF01127">
    <property type="entry name" value="Sdh_cyt"/>
    <property type="match status" value="1"/>
</dbReference>
<evidence type="ECO:0000256" key="6">
    <source>
        <dbReference type="ARBA" id="ARBA00022448"/>
    </source>
</evidence>
<evidence type="ECO:0000256" key="9">
    <source>
        <dbReference type="ARBA" id="ARBA00022532"/>
    </source>
</evidence>
<evidence type="ECO:0000256" key="17">
    <source>
        <dbReference type="SAM" id="Phobius"/>
    </source>
</evidence>
<keyword evidence="6" id="KW-0813">Transport</keyword>
<feature type="transmembrane region" description="Helical" evidence="17">
    <location>
        <begin position="26"/>
        <end position="45"/>
    </location>
</feature>
<feature type="transmembrane region" description="Helical" evidence="17">
    <location>
        <begin position="65"/>
        <end position="85"/>
    </location>
</feature>
<keyword evidence="14 17" id="KW-1133">Transmembrane helix</keyword>
<evidence type="ECO:0000256" key="13">
    <source>
        <dbReference type="ARBA" id="ARBA00022982"/>
    </source>
</evidence>
<protein>
    <recommendedName>
        <fullName evidence="5">Succinate dehydrogenase hydrophobic membrane anchor subunit</fullName>
    </recommendedName>
</protein>
<organism evidence="18 19">
    <name type="scientific">Rhodoferax lithotrophicus</name>
    <dbReference type="NCBI Taxonomy" id="2798804"/>
    <lineage>
        <taxon>Bacteria</taxon>
        <taxon>Pseudomonadati</taxon>
        <taxon>Pseudomonadota</taxon>
        <taxon>Betaproteobacteria</taxon>
        <taxon>Burkholderiales</taxon>
        <taxon>Comamonadaceae</taxon>
        <taxon>Rhodoferax</taxon>
    </lineage>
</organism>
<evidence type="ECO:0000256" key="7">
    <source>
        <dbReference type="ARBA" id="ARBA00022475"/>
    </source>
</evidence>
<evidence type="ECO:0000256" key="1">
    <source>
        <dbReference type="ARBA" id="ARBA00001971"/>
    </source>
</evidence>
<dbReference type="InterPro" id="IPR034804">
    <property type="entry name" value="SQR/QFR_C/D"/>
</dbReference>
<keyword evidence="7" id="KW-1003">Cell membrane</keyword>
<keyword evidence="8" id="KW-0997">Cell inner membrane</keyword>
<keyword evidence="12" id="KW-0479">Metal-binding</keyword>
<comment type="pathway">
    <text evidence="4">Carbohydrate metabolism; tricarboxylic acid cycle.</text>
</comment>
<dbReference type="NCBIfam" id="TIGR02968">
    <property type="entry name" value="succ_dehyd_anc"/>
    <property type="match status" value="1"/>
</dbReference>
<evidence type="ECO:0000313" key="19">
    <source>
        <dbReference type="Proteomes" id="UP000824366"/>
    </source>
</evidence>
<evidence type="ECO:0000256" key="3">
    <source>
        <dbReference type="ARBA" id="ARBA00004429"/>
    </source>
</evidence>
<evidence type="ECO:0000256" key="16">
    <source>
        <dbReference type="ARBA" id="ARBA00023136"/>
    </source>
</evidence>
<keyword evidence="15" id="KW-0408">Iron</keyword>
<evidence type="ECO:0000256" key="11">
    <source>
        <dbReference type="ARBA" id="ARBA00022692"/>
    </source>
</evidence>
<evidence type="ECO:0000256" key="12">
    <source>
        <dbReference type="ARBA" id="ARBA00022723"/>
    </source>
</evidence>
<feature type="transmembrane region" description="Helical" evidence="17">
    <location>
        <begin position="97"/>
        <end position="119"/>
    </location>
</feature>
<evidence type="ECO:0000256" key="5">
    <source>
        <dbReference type="ARBA" id="ARBA00019425"/>
    </source>
</evidence>
<evidence type="ECO:0000256" key="8">
    <source>
        <dbReference type="ARBA" id="ARBA00022519"/>
    </source>
</evidence>
<keyword evidence="19" id="KW-1185">Reference proteome</keyword>
<keyword evidence="10" id="KW-0349">Heme</keyword>
<dbReference type="PIRSF" id="PIRSF000169">
    <property type="entry name" value="SDH_D"/>
    <property type="match status" value="1"/>
</dbReference>
<dbReference type="EMBL" id="AP024238">
    <property type="protein sequence ID" value="BCO28569.1"/>
    <property type="molecule type" value="Genomic_DNA"/>
</dbReference>
<evidence type="ECO:0000256" key="14">
    <source>
        <dbReference type="ARBA" id="ARBA00022989"/>
    </source>
</evidence>
<dbReference type="PANTHER" id="PTHR38689:SF1">
    <property type="entry name" value="SUCCINATE DEHYDROGENASE HYDROPHOBIC MEMBRANE ANCHOR SUBUNIT"/>
    <property type="match status" value="1"/>
</dbReference>
<dbReference type="Proteomes" id="UP000824366">
    <property type="component" value="Chromosome"/>
</dbReference>
<evidence type="ECO:0000256" key="15">
    <source>
        <dbReference type="ARBA" id="ARBA00023004"/>
    </source>
</evidence>
<dbReference type="SUPFAM" id="SSF81343">
    <property type="entry name" value="Fumarate reductase respiratory complex transmembrane subunits"/>
    <property type="match status" value="1"/>
</dbReference>
<comment type="subcellular location">
    <subcellularLocation>
        <location evidence="3">Cell inner membrane</location>
        <topology evidence="3">Multi-pass membrane protein</topology>
    </subcellularLocation>
</comment>
<reference evidence="18 19" key="1">
    <citation type="journal article" date="2021" name="Microbiol. Spectr.">
        <title>A Single Bacterium Capable of Oxidation and Reduction of Iron at Circumneutral pH.</title>
        <authorList>
            <person name="Kato S."/>
            <person name="Ohkuma M."/>
        </authorList>
    </citation>
    <scope>NUCLEOTIDE SEQUENCE [LARGE SCALE GENOMIC DNA]</scope>
    <source>
        <strain evidence="18 19">MIZ03</strain>
    </source>
</reference>
<dbReference type="PANTHER" id="PTHR38689">
    <property type="entry name" value="SUCCINATE DEHYDROGENASE HYDROPHOBIC MEMBRANE ANCHOR SUBUNIT"/>
    <property type="match status" value="1"/>
</dbReference>
<proteinExistence type="predicted"/>
<comment type="cofactor">
    <cofactor evidence="1">
        <name>heme</name>
        <dbReference type="ChEBI" id="CHEBI:30413"/>
    </cofactor>
</comment>
<evidence type="ECO:0000256" key="10">
    <source>
        <dbReference type="ARBA" id="ARBA00022617"/>
    </source>
</evidence>
<sequence length="121" mass="13724">MSVNYGSHRTVVGAHYGMRDWLSQRVTAVIMALFTVLVLGQLILSKGPIGYELWAGIFSPQWMKSLTFVVIASLLYHVWVGMRNIFMDYVKPYAIRFVMHVFAIVWLTACAGGAIQALWRL</sequence>